<proteinExistence type="predicted"/>
<name>A0A0G0GWX0_9BACT</name>
<protein>
    <recommendedName>
        <fullName evidence="4">30S ribosomal protein S21</fullName>
    </recommendedName>
</protein>
<dbReference type="AlphaFoldDB" id="A0A0G0GWX0"/>
<sequence length="76" mass="9155">MRKKTTIEVKKNQNESNASLLRRFSRRVQESGLIRKVRNDRYNERPKSKLSQKVNTLNKLRKRKEVERLQKLGKMS</sequence>
<feature type="compositionally biased region" description="Basic and acidic residues" evidence="1">
    <location>
        <begin position="1"/>
        <end position="13"/>
    </location>
</feature>
<evidence type="ECO:0000256" key="1">
    <source>
        <dbReference type="SAM" id="MobiDB-lite"/>
    </source>
</evidence>
<accession>A0A0G0GWX0</accession>
<dbReference type="EMBL" id="LBTF01000013">
    <property type="protein sequence ID" value="KKQ35498.1"/>
    <property type="molecule type" value="Genomic_DNA"/>
</dbReference>
<reference evidence="2 3" key="1">
    <citation type="journal article" date="2015" name="Nature">
        <title>rRNA introns, odd ribosomes, and small enigmatic genomes across a large radiation of phyla.</title>
        <authorList>
            <person name="Brown C.T."/>
            <person name="Hug L.A."/>
            <person name="Thomas B.C."/>
            <person name="Sharon I."/>
            <person name="Castelle C.J."/>
            <person name="Singh A."/>
            <person name="Wilkins M.J."/>
            <person name="Williams K.H."/>
            <person name="Banfield J.F."/>
        </authorList>
    </citation>
    <scope>NUCLEOTIDE SEQUENCE [LARGE SCALE GENOMIC DNA]</scope>
</reference>
<organism evidence="2 3">
    <name type="scientific">Candidatus Nomurabacteria bacterium GW2011_GWB1_37_5</name>
    <dbReference type="NCBI Taxonomy" id="1618742"/>
    <lineage>
        <taxon>Bacteria</taxon>
        <taxon>Candidatus Nomuraibacteriota</taxon>
    </lineage>
</organism>
<gene>
    <name evidence="2" type="ORF">US50_C0013G0012</name>
</gene>
<comment type="caution">
    <text evidence="2">The sequence shown here is derived from an EMBL/GenBank/DDBJ whole genome shotgun (WGS) entry which is preliminary data.</text>
</comment>
<evidence type="ECO:0008006" key="4">
    <source>
        <dbReference type="Google" id="ProtNLM"/>
    </source>
</evidence>
<evidence type="ECO:0000313" key="3">
    <source>
        <dbReference type="Proteomes" id="UP000033876"/>
    </source>
</evidence>
<dbReference type="Proteomes" id="UP000033876">
    <property type="component" value="Unassembled WGS sequence"/>
</dbReference>
<feature type="region of interest" description="Disordered" evidence="1">
    <location>
        <begin position="1"/>
        <end position="23"/>
    </location>
</feature>
<evidence type="ECO:0000313" key="2">
    <source>
        <dbReference type="EMBL" id="KKQ35498.1"/>
    </source>
</evidence>